<dbReference type="Proteomes" id="UP000029050">
    <property type="component" value="Unassembled WGS sequence"/>
</dbReference>
<dbReference type="RefSeq" id="WP_033494853.1">
    <property type="nucleotide sequence ID" value="NZ_JGZI01000009.1"/>
</dbReference>
<dbReference type="AlphaFoldDB" id="A0A087CG61"/>
<sequence>MDDLAMTVDDQRTVNAMWKGHLRQQRRAIRKARIKERKARMPGLILSSVLFTIGAMNMGAGLSLILQQSNTGDGLHLAAFGIAAALLAVLTNYFITRRRFKPVGS</sequence>
<evidence type="ECO:0000256" key="1">
    <source>
        <dbReference type="SAM" id="Phobius"/>
    </source>
</evidence>
<keyword evidence="1" id="KW-0472">Membrane</keyword>
<protein>
    <submittedName>
        <fullName evidence="2">Uncharacterized protein</fullName>
    </submittedName>
</protein>
<keyword evidence="3" id="KW-1185">Reference proteome</keyword>
<evidence type="ECO:0000313" key="3">
    <source>
        <dbReference type="Proteomes" id="UP000029050"/>
    </source>
</evidence>
<dbReference type="eggNOG" id="ENOG50310EP">
    <property type="taxonomic scope" value="Bacteria"/>
</dbReference>
<proteinExistence type="predicted"/>
<gene>
    <name evidence="2" type="ORF">BPSY_1111</name>
</gene>
<name>A0A087CG61_9BIFI</name>
<feature type="transmembrane region" description="Helical" evidence="1">
    <location>
        <begin position="43"/>
        <end position="65"/>
    </location>
</feature>
<feature type="transmembrane region" description="Helical" evidence="1">
    <location>
        <begin position="77"/>
        <end position="95"/>
    </location>
</feature>
<reference evidence="2 3" key="1">
    <citation type="submission" date="2014-03" db="EMBL/GenBank/DDBJ databases">
        <title>Genomics of Bifidobacteria.</title>
        <authorList>
            <person name="Ventura M."/>
            <person name="Milani C."/>
            <person name="Lugli G.A."/>
        </authorList>
    </citation>
    <scope>NUCLEOTIDE SEQUENCE [LARGE SCALE GENOMIC DNA]</scope>
    <source>
        <strain evidence="2 3">LMG 21775</strain>
    </source>
</reference>
<dbReference type="EMBL" id="JGZI01000009">
    <property type="protein sequence ID" value="KFI82261.1"/>
    <property type="molecule type" value="Genomic_DNA"/>
</dbReference>
<accession>A0A087CG61</accession>
<keyword evidence="1" id="KW-1133">Transmembrane helix</keyword>
<dbReference type="GeneID" id="98300319"/>
<organism evidence="2 3">
    <name type="scientific">Bifidobacterium psychraerophilum</name>
    <dbReference type="NCBI Taxonomy" id="218140"/>
    <lineage>
        <taxon>Bacteria</taxon>
        <taxon>Bacillati</taxon>
        <taxon>Actinomycetota</taxon>
        <taxon>Actinomycetes</taxon>
        <taxon>Bifidobacteriales</taxon>
        <taxon>Bifidobacteriaceae</taxon>
        <taxon>Bifidobacterium</taxon>
    </lineage>
</organism>
<keyword evidence="1" id="KW-0812">Transmembrane</keyword>
<comment type="caution">
    <text evidence="2">The sequence shown here is derived from an EMBL/GenBank/DDBJ whole genome shotgun (WGS) entry which is preliminary data.</text>
</comment>
<evidence type="ECO:0000313" key="2">
    <source>
        <dbReference type="EMBL" id="KFI82261.1"/>
    </source>
</evidence>